<feature type="transmembrane region" description="Helical" evidence="1">
    <location>
        <begin position="89"/>
        <end position="106"/>
    </location>
</feature>
<feature type="transmembrane region" description="Helical" evidence="1">
    <location>
        <begin position="118"/>
        <end position="151"/>
    </location>
</feature>
<accession>A0A1R4H4T1</accession>
<keyword evidence="1" id="KW-0812">Transmembrane</keyword>
<evidence type="ECO:0000256" key="1">
    <source>
        <dbReference type="SAM" id="Phobius"/>
    </source>
</evidence>
<evidence type="ECO:0000313" key="2">
    <source>
        <dbReference type="EMBL" id="SJM91187.1"/>
    </source>
</evidence>
<dbReference type="Proteomes" id="UP000195442">
    <property type="component" value="Unassembled WGS sequence"/>
</dbReference>
<dbReference type="RefSeq" id="WP_256969501.1">
    <property type="nucleotide sequence ID" value="NZ_FUKJ01000124.1"/>
</dbReference>
<feature type="transmembrane region" description="Helical" evidence="1">
    <location>
        <begin position="27"/>
        <end position="47"/>
    </location>
</feature>
<gene>
    <name evidence="2" type="ORF">CRENPOLYSF2_210003</name>
</gene>
<keyword evidence="1" id="KW-1133">Transmembrane helix</keyword>
<keyword evidence="1" id="KW-0472">Membrane</keyword>
<evidence type="ECO:0000313" key="3">
    <source>
        <dbReference type="Proteomes" id="UP000195442"/>
    </source>
</evidence>
<keyword evidence="3" id="KW-1185">Reference proteome</keyword>
<dbReference type="EMBL" id="FUKJ01000124">
    <property type="protein sequence ID" value="SJM91187.1"/>
    <property type="molecule type" value="Genomic_DNA"/>
</dbReference>
<proteinExistence type="predicted"/>
<dbReference type="AlphaFoldDB" id="A0A1R4H4T1"/>
<reference evidence="3" key="1">
    <citation type="submission" date="2017-02" db="EMBL/GenBank/DDBJ databases">
        <authorList>
            <person name="Daims H."/>
        </authorList>
    </citation>
    <scope>NUCLEOTIDE SEQUENCE [LARGE SCALE GENOMIC DNA]</scope>
</reference>
<organism evidence="2 3">
    <name type="scientific">Crenothrix polyspora</name>
    <dbReference type="NCBI Taxonomy" id="360316"/>
    <lineage>
        <taxon>Bacteria</taxon>
        <taxon>Pseudomonadati</taxon>
        <taxon>Pseudomonadota</taxon>
        <taxon>Gammaproteobacteria</taxon>
        <taxon>Methylococcales</taxon>
        <taxon>Crenotrichaceae</taxon>
        <taxon>Crenothrix</taxon>
    </lineage>
</organism>
<protein>
    <submittedName>
        <fullName evidence="2">Uncharacterized protein</fullName>
    </submittedName>
</protein>
<sequence length="152" mass="16714">MKTHQSNSNHAPKSDHLDDSELKMPLYSGPIVAATLSALLGLFTLVVTHHVSRLTKGLDQMIHSYGYWMPGSTGTGPDGSIGNYSGKETLALIVWGVAWLLFHYLWRKQDFSLRALTPLFIGTLIFLMLGLFHPIIDPVVLFIAGLFGYAAS</sequence>
<name>A0A1R4H4T1_9GAMM</name>